<dbReference type="AlphaFoldDB" id="A0A1M4XXN4"/>
<dbReference type="PROSITE" id="PS51257">
    <property type="entry name" value="PROKAR_LIPOPROTEIN"/>
    <property type="match status" value="1"/>
</dbReference>
<dbReference type="Proteomes" id="UP000184159">
    <property type="component" value="Unassembled WGS sequence"/>
</dbReference>
<gene>
    <name evidence="1" type="ORF">SAMN02745781_01210</name>
</gene>
<dbReference type="RefSeq" id="WP_072956824.1">
    <property type="nucleotide sequence ID" value="NZ_FQUH01000004.1"/>
</dbReference>
<protein>
    <submittedName>
        <fullName evidence="1">Uncharacterized protein</fullName>
    </submittedName>
</protein>
<dbReference type="EMBL" id="FQUH01000004">
    <property type="protein sequence ID" value="SHE98209.1"/>
    <property type="molecule type" value="Genomic_DNA"/>
</dbReference>
<sequence>MRRILLCLPLIVFLGGCSPSVPKCGDTETTDLVKEIANDEMVKQVGAEVAKLFSYSVSAIRTTDEDDKTGMFECAAQLEIHASKTGESNEIPITYTVEVTDSGEEFYVSVYGLN</sequence>
<proteinExistence type="predicted"/>
<keyword evidence="2" id="KW-1185">Reference proteome</keyword>
<accession>A0A1M4XXN4</accession>
<evidence type="ECO:0000313" key="1">
    <source>
        <dbReference type="EMBL" id="SHE98209.1"/>
    </source>
</evidence>
<name>A0A1M4XXN4_VIBGA</name>
<evidence type="ECO:0000313" key="2">
    <source>
        <dbReference type="Proteomes" id="UP000184159"/>
    </source>
</evidence>
<organism evidence="1 2">
    <name type="scientific">Vibrio gazogenes DSM 21264 = NBRC 103151</name>
    <dbReference type="NCBI Taxonomy" id="1123492"/>
    <lineage>
        <taxon>Bacteria</taxon>
        <taxon>Pseudomonadati</taxon>
        <taxon>Pseudomonadota</taxon>
        <taxon>Gammaproteobacteria</taxon>
        <taxon>Vibrionales</taxon>
        <taxon>Vibrionaceae</taxon>
        <taxon>Vibrio</taxon>
    </lineage>
</organism>
<reference evidence="2" key="1">
    <citation type="submission" date="2016-11" db="EMBL/GenBank/DDBJ databases">
        <authorList>
            <person name="Varghese N."/>
            <person name="Submissions S."/>
        </authorList>
    </citation>
    <scope>NUCLEOTIDE SEQUENCE [LARGE SCALE GENOMIC DNA]</scope>
    <source>
        <strain evidence="2">DSM 21264</strain>
    </source>
</reference>